<protein>
    <submittedName>
        <fullName evidence="2">Uncharacterized protein</fullName>
    </submittedName>
</protein>
<keyword evidence="1" id="KW-1133">Transmembrane helix</keyword>
<dbReference type="AlphaFoldDB" id="A0A923MTU0"/>
<gene>
    <name evidence="2" type="ORF">H8N03_13970</name>
</gene>
<keyword evidence="1" id="KW-0812">Transmembrane</keyword>
<keyword evidence="1" id="KW-0472">Membrane</keyword>
<feature type="transmembrane region" description="Helical" evidence="1">
    <location>
        <begin position="12"/>
        <end position="35"/>
    </location>
</feature>
<keyword evidence="3" id="KW-1185">Reference proteome</keyword>
<evidence type="ECO:0000256" key="1">
    <source>
        <dbReference type="SAM" id="Phobius"/>
    </source>
</evidence>
<accession>A0A923MTU0</accession>
<dbReference type="EMBL" id="JACORT010000005">
    <property type="protein sequence ID" value="MBC5784054.1"/>
    <property type="molecule type" value="Genomic_DNA"/>
</dbReference>
<comment type="caution">
    <text evidence="2">The sequence shown here is derived from an EMBL/GenBank/DDBJ whole genome shotgun (WGS) entry which is preliminary data.</text>
</comment>
<dbReference type="Proteomes" id="UP000608513">
    <property type="component" value="Unassembled WGS sequence"/>
</dbReference>
<organism evidence="2 3">
    <name type="scientific">Ramlibacter cellulosilyticus</name>
    <dbReference type="NCBI Taxonomy" id="2764187"/>
    <lineage>
        <taxon>Bacteria</taxon>
        <taxon>Pseudomonadati</taxon>
        <taxon>Pseudomonadota</taxon>
        <taxon>Betaproteobacteria</taxon>
        <taxon>Burkholderiales</taxon>
        <taxon>Comamonadaceae</taxon>
        <taxon>Ramlibacter</taxon>
    </lineage>
</organism>
<dbReference type="RefSeq" id="WP_187076792.1">
    <property type="nucleotide sequence ID" value="NZ_JACORT010000005.1"/>
</dbReference>
<evidence type="ECO:0000313" key="2">
    <source>
        <dbReference type="EMBL" id="MBC5784054.1"/>
    </source>
</evidence>
<name>A0A923MTU0_9BURK</name>
<proteinExistence type="predicted"/>
<evidence type="ECO:0000313" key="3">
    <source>
        <dbReference type="Proteomes" id="UP000608513"/>
    </source>
</evidence>
<sequence length="111" mass="12093">MRDEIAVRPIAWVGASIAAVVALVVVAVFLLLRLWNADPGADRVRMRETVLVPGPVVQSAPQEDLRAYREEKRRILESAAWVDAQRGIARIPIADAMAILAASAPRAEATR</sequence>
<reference evidence="2" key="1">
    <citation type="submission" date="2020-08" db="EMBL/GenBank/DDBJ databases">
        <title>Ramlibacter sp. USB13 16S ribosomal RNA gene genome sequencing and assembly.</title>
        <authorList>
            <person name="Kang M."/>
        </authorList>
    </citation>
    <scope>NUCLEOTIDE SEQUENCE</scope>
    <source>
        <strain evidence="2">USB13</strain>
    </source>
</reference>